<comment type="caution">
    <text evidence="7">The sequence shown here is derived from an EMBL/GenBank/DDBJ whole genome shotgun (WGS) entry which is preliminary data.</text>
</comment>
<dbReference type="InterPro" id="IPR012337">
    <property type="entry name" value="RNaseH-like_sf"/>
</dbReference>
<dbReference type="Pfam" id="PF07727">
    <property type="entry name" value="RVT_2"/>
    <property type="match status" value="1"/>
</dbReference>
<dbReference type="InterPro" id="IPR013103">
    <property type="entry name" value="RVT_2"/>
</dbReference>
<evidence type="ECO:0000259" key="5">
    <source>
        <dbReference type="Pfam" id="PF24626"/>
    </source>
</evidence>
<dbReference type="Pfam" id="PF14223">
    <property type="entry name" value="Retrotran_gag_2"/>
    <property type="match status" value="2"/>
</dbReference>
<dbReference type="InterPro" id="IPR054722">
    <property type="entry name" value="PolX-like_BBD"/>
</dbReference>
<evidence type="ECO:0000313" key="7">
    <source>
        <dbReference type="EMBL" id="GJT45754.1"/>
    </source>
</evidence>
<dbReference type="Pfam" id="PF24626">
    <property type="entry name" value="SH3_Tf2-1"/>
    <property type="match status" value="1"/>
</dbReference>
<sequence length="920" mass="105021">MHFLLTTLKVVYVLTTLMPELIEVDTVEAIRRKVKWENDDYMCRGHILNGMSDSLFDIYHKVESTKKLWDSLELKYIAEDASSKKFLKDFTHTLKHGKDDLSLVQLGNHLRIAESLRVQDSNKGNGKEVARPSVNMTEEGAFYVLVDAIAWWIDSCATTHVFKDCHWIKAYEPVKDETILYMGDDHFAPFHEKGSVCGYKQVYESNKYILSKSGVFVEFGYYNNGMFMLNLNKVLDNSGSVYMSSSTVVNFSLWHARLGHVNSKRMLEMSKDNLIPRIDENHGKCTTFRGGEYYDPIFFQSVGIIHETIAPCTPQLNVVAEWKNKALKKMVNFMLSYSSLSEGFWGEAMVVVRLSDPKKKTLGEKGIDCIFVGYVEHSKAYRFYVIEPNDSISINSIIESRDEIFDENRFSSIARPKDIIPNSDESQTDDHSNDLRDQEIKLDHNTLTAIVLRKILDSVRENVVGCKPLGYKWIFKRMMKVNGTIEKFKARLVIQGFTQKEEIDYFDTYAPLARITAIRLLLALVAIHNLVMHQMDVKIAFLNGDLDKEVYMKQSDCSLRSTPMDPVEKIKTNTSKPVDQLKYSRVIGCLMYAMTSTRPDISYAVVLEDYSDASWINHVDDSSSTSGWVFLLRGCAISWASKKKTCITGSTMEYEFVALAADGKEAEWLRNLIHEIPIWSKLIAPISIHCDSTATLAKEYNQIYNGKSRHLRELKTLFAQQVEQELLQNVREFHACKQEEGKSVSSYVLKMKSYIDNLECLGHLVSLNLAVSLILVSLKKEYDSFVQKYNMHGMEKMGKQSREKEKPLEAELSQYLSELLKNKKLSQGASTSGVVRFGKKGKLAPRFVGPFEIIEKVGLVAYQLDLLEELNGVHDMFHVSNLKKCLADPTLQVPLDEIQVDAKLNFVEEPVEILERVQEA</sequence>
<accession>A0ABQ5E3D9</accession>
<evidence type="ECO:0000259" key="4">
    <source>
        <dbReference type="Pfam" id="PF22936"/>
    </source>
</evidence>
<feature type="chain" id="PRO_5046576263" evidence="1">
    <location>
        <begin position="30"/>
        <end position="920"/>
    </location>
</feature>
<reference evidence="7" key="1">
    <citation type="journal article" date="2022" name="Int. J. Mol. Sci.">
        <title>Draft Genome of Tanacetum Coccineum: Genomic Comparison of Closely Related Tanacetum-Family Plants.</title>
        <authorList>
            <person name="Yamashiro T."/>
            <person name="Shiraishi A."/>
            <person name="Nakayama K."/>
            <person name="Satake H."/>
        </authorList>
    </citation>
    <scope>NUCLEOTIDE SEQUENCE</scope>
</reference>
<keyword evidence="8" id="KW-1185">Reference proteome</keyword>
<dbReference type="SUPFAM" id="SSF53098">
    <property type="entry name" value="Ribonuclease H-like"/>
    <property type="match status" value="1"/>
</dbReference>
<feature type="domain" description="Tf2-1-like SH3-like" evidence="5">
    <location>
        <begin position="834"/>
        <end position="885"/>
    </location>
</feature>
<dbReference type="InterPro" id="IPR057670">
    <property type="entry name" value="SH3_retrovirus"/>
</dbReference>
<feature type="domain" description="Reverse transcriptase Ty1/copia-type" evidence="2">
    <location>
        <begin position="464"/>
        <end position="556"/>
    </location>
</feature>
<keyword evidence="1" id="KW-0732">Signal</keyword>
<gene>
    <name evidence="7" type="ORF">Tco_0954469</name>
</gene>
<evidence type="ECO:0000259" key="6">
    <source>
        <dbReference type="Pfam" id="PF25597"/>
    </source>
</evidence>
<dbReference type="CDD" id="cd09272">
    <property type="entry name" value="RNase_HI_RT_Ty1"/>
    <property type="match status" value="1"/>
</dbReference>
<reference evidence="7" key="2">
    <citation type="submission" date="2022-01" db="EMBL/GenBank/DDBJ databases">
        <authorList>
            <person name="Yamashiro T."/>
            <person name="Shiraishi A."/>
            <person name="Satake H."/>
            <person name="Nakayama K."/>
        </authorList>
    </citation>
    <scope>NUCLEOTIDE SEQUENCE</scope>
</reference>
<dbReference type="Pfam" id="PF25597">
    <property type="entry name" value="SH3_retrovirus"/>
    <property type="match status" value="1"/>
</dbReference>
<dbReference type="PANTHER" id="PTHR47592:SF29">
    <property type="entry name" value="ZINC FINGER, CCHC-TYPE"/>
    <property type="match status" value="1"/>
</dbReference>
<feature type="domain" description="Retrovirus-related Pol polyprotein from transposon TNT 1-94-like beta-barrel" evidence="4">
    <location>
        <begin position="151"/>
        <end position="197"/>
    </location>
</feature>
<organism evidence="7 8">
    <name type="scientific">Tanacetum coccineum</name>
    <dbReference type="NCBI Taxonomy" id="301880"/>
    <lineage>
        <taxon>Eukaryota</taxon>
        <taxon>Viridiplantae</taxon>
        <taxon>Streptophyta</taxon>
        <taxon>Embryophyta</taxon>
        <taxon>Tracheophyta</taxon>
        <taxon>Spermatophyta</taxon>
        <taxon>Magnoliopsida</taxon>
        <taxon>eudicotyledons</taxon>
        <taxon>Gunneridae</taxon>
        <taxon>Pentapetalae</taxon>
        <taxon>asterids</taxon>
        <taxon>campanulids</taxon>
        <taxon>Asterales</taxon>
        <taxon>Asteraceae</taxon>
        <taxon>Asteroideae</taxon>
        <taxon>Anthemideae</taxon>
        <taxon>Anthemidinae</taxon>
        <taxon>Tanacetum</taxon>
    </lineage>
</organism>
<dbReference type="Pfam" id="PF13976">
    <property type="entry name" value="gag_pre-integrs"/>
    <property type="match status" value="1"/>
</dbReference>
<evidence type="ECO:0000259" key="2">
    <source>
        <dbReference type="Pfam" id="PF07727"/>
    </source>
</evidence>
<evidence type="ECO:0000259" key="3">
    <source>
        <dbReference type="Pfam" id="PF13976"/>
    </source>
</evidence>
<dbReference type="PANTHER" id="PTHR47592">
    <property type="entry name" value="PBF68 PROTEIN"/>
    <property type="match status" value="1"/>
</dbReference>
<evidence type="ECO:0000256" key="1">
    <source>
        <dbReference type="SAM" id="SignalP"/>
    </source>
</evidence>
<feature type="domain" description="Retroviral polymerase SH3-like" evidence="6">
    <location>
        <begin position="351"/>
        <end position="412"/>
    </location>
</feature>
<dbReference type="InterPro" id="IPR025724">
    <property type="entry name" value="GAG-pre-integrase_dom"/>
</dbReference>
<evidence type="ECO:0000313" key="8">
    <source>
        <dbReference type="Proteomes" id="UP001151760"/>
    </source>
</evidence>
<dbReference type="Pfam" id="PF22936">
    <property type="entry name" value="Pol_BBD"/>
    <property type="match status" value="1"/>
</dbReference>
<dbReference type="EMBL" id="BQNB010015928">
    <property type="protein sequence ID" value="GJT45754.1"/>
    <property type="molecule type" value="Genomic_DNA"/>
</dbReference>
<feature type="domain" description="GAG-pre-integrase" evidence="3">
    <location>
        <begin position="225"/>
        <end position="286"/>
    </location>
</feature>
<dbReference type="InterPro" id="IPR056924">
    <property type="entry name" value="SH3_Tf2-1"/>
</dbReference>
<feature type="signal peptide" evidence="1">
    <location>
        <begin position="1"/>
        <end position="29"/>
    </location>
</feature>
<dbReference type="Proteomes" id="UP001151760">
    <property type="component" value="Unassembled WGS sequence"/>
</dbReference>
<proteinExistence type="predicted"/>
<protein>
    <submittedName>
        <fullName evidence="7">Zinc finger, CCHC-type containing protein</fullName>
    </submittedName>
</protein>
<name>A0ABQ5E3D9_9ASTR</name>